<dbReference type="EMBL" id="LJIW01000002">
    <property type="protein sequence ID" value="PNG89937.1"/>
    <property type="molecule type" value="Genomic_DNA"/>
</dbReference>
<comment type="caution">
    <text evidence="1">The sequence shown here is derived from an EMBL/GenBank/DDBJ whole genome shotgun (WGS) entry which is preliminary data.</text>
</comment>
<sequence length="96" mass="10743">MDEQAAVRARREGPDYRTDRLVGGALDAHRLLHWAKARGRRQQLITALPGTGMASVRGRPLTTSRNAARGRHITHQLMHAFAGPRCQTHLHVRPPQ</sequence>
<dbReference type="AlphaFoldDB" id="A0A2J7YPH5"/>
<evidence type="ECO:0000313" key="2">
    <source>
        <dbReference type="Proteomes" id="UP000236520"/>
    </source>
</evidence>
<dbReference type="Gene3D" id="3.40.30.10">
    <property type="entry name" value="Glutaredoxin"/>
    <property type="match status" value="1"/>
</dbReference>
<protein>
    <submittedName>
        <fullName evidence="1">Uncharacterized protein</fullName>
    </submittedName>
</protein>
<proteinExistence type="predicted"/>
<gene>
    <name evidence="1" type="ORF">SMF913_25402</name>
</gene>
<name>A0A2J7YPH5_STRMQ</name>
<evidence type="ECO:0000313" key="1">
    <source>
        <dbReference type="EMBL" id="PNG89937.1"/>
    </source>
</evidence>
<accession>A0A2J7YPH5</accession>
<keyword evidence="2" id="KW-1185">Reference proteome</keyword>
<dbReference type="Proteomes" id="UP000236520">
    <property type="component" value="Unassembled WGS sequence"/>
</dbReference>
<reference evidence="1 2" key="1">
    <citation type="submission" date="2015-09" db="EMBL/GenBank/DDBJ databases">
        <title>Genome sequence, genome mining and natural product profiling of a biocontrol bacterium Streptomyces malaysiensis F913.</title>
        <authorList>
            <person name="Xu Y."/>
            <person name="Wei J."/>
            <person name="Xie J."/>
            <person name="Li T."/>
            <person name="Zhou Z."/>
        </authorList>
    </citation>
    <scope>NUCLEOTIDE SEQUENCE [LARGE SCALE GENOMIC DNA]</scope>
    <source>
        <strain evidence="1 2">F913</strain>
    </source>
</reference>
<organism evidence="1 2">
    <name type="scientific">Streptomyces malaysiensis</name>
    <dbReference type="NCBI Taxonomy" id="92644"/>
    <lineage>
        <taxon>Bacteria</taxon>
        <taxon>Bacillati</taxon>
        <taxon>Actinomycetota</taxon>
        <taxon>Actinomycetes</taxon>
        <taxon>Kitasatosporales</taxon>
        <taxon>Streptomycetaceae</taxon>
        <taxon>Streptomyces</taxon>
        <taxon>Streptomyces violaceusniger group</taxon>
    </lineage>
</organism>